<evidence type="ECO:0000313" key="2">
    <source>
        <dbReference type="Proteomes" id="UP001153331"/>
    </source>
</evidence>
<protein>
    <submittedName>
        <fullName evidence="1">Uncharacterized protein</fullName>
    </submittedName>
</protein>
<accession>A0ACC2IV46</accession>
<reference evidence="1" key="1">
    <citation type="submission" date="2022-11" db="EMBL/GenBank/DDBJ databases">
        <title>Genome Sequence of Boeremia exigua.</title>
        <authorList>
            <person name="Buettner E."/>
        </authorList>
    </citation>
    <scope>NUCLEOTIDE SEQUENCE</scope>
    <source>
        <strain evidence="1">CU02</strain>
    </source>
</reference>
<name>A0ACC2IV46_9PLEO</name>
<proteinExistence type="predicted"/>
<comment type="caution">
    <text evidence="1">The sequence shown here is derived from an EMBL/GenBank/DDBJ whole genome shotgun (WGS) entry which is preliminary data.</text>
</comment>
<sequence>MATQNPSTQSEDRSSSLQSAWQNPEAANRYKNAENATRPFAKIMVDLSEQLTTLKSTPVSIFDLACGTGAVEAELYAAVPKDQWSDLQILAGDISEPMLEYLAQRGKEEGWSGLQTKIVDGKKLEEADFGEGLSRVFVGFAIFVLPLDTVPKLAQKLAPGGTLAVTTWAYPPWFGFLQRAMDRLQDGPVLPSQTAVWAALTTADPWQESEFVRGQLLQAGLQKVEVVQKKENVDCGTPETFMASMKFVISLLSKGWPEEKRERWLEEVVESMTTVITEECGGADKHVFMEFEGIVGVGLKGE</sequence>
<gene>
    <name evidence="1" type="ORF">OPT61_g147</name>
</gene>
<dbReference type="EMBL" id="JAPHNI010000005">
    <property type="protein sequence ID" value="KAJ8118947.1"/>
    <property type="molecule type" value="Genomic_DNA"/>
</dbReference>
<organism evidence="1 2">
    <name type="scientific">Boeremia exigua</name>
    <dbReference type="NCBI Taxonomy" id="749465"/>
    <lineage>
        <taxon>Eukaryota</taxon>
        <taxon>Fungi</taxon>
        <taxon>Dikarya</taxon>
        <taxon>Ascomycota</taxon>
        <taxon>Pezizomycotina</taxon>
        <taxon>Dothideomycetes</taxon>
        <taxon>Pleosporomycetidae</taxon>
        <taxon>Pleosporales</taxon>
        <taxon>Pleosporineae</taxon>
        <taxon>Didymellaceae</taxon>
        <taxon>Boeremia</taxon>
    </lineage>
</organism>
<dbReference type="Proteomes" id="UP001153331">
    <property type="component" value="Unassembled WGS sequence"/>
</dbReference>
<evidence type="ECO:0000313" key="1">
    <source>
        <dbReference type="EMBL" id="KAJ8118947.1"/>
    </source>
</evidence>
<keyword evidence="2" id="KW-1185">Reference proteome</keyword>